<comment type="similarity">
    <text evidence="3">Belongs to the WD repeat MORG1 family.</text>
</comment>
<dbReference type="InterPro" id="IPR001680">
    <property type="entry name" value="WD40_rpt"/>
</dbReference>
<reference evidence="5" key="1">
    <citation type="journal article" date="2021" name="Proc. Natl. Acad. Sci. U.S.A.">
        <title>Three genomes in the algal genus Volvox reveal the fate of a haploid sex-determining region after a transition to homothallism.</title>
        <authorList>
            <person name="Yamamoto K."/>
            <person name="Hamaji T."/>
            <person name="Kawai-Toyooka H."/>
            <person name="Matsuzaki R."/>
            <person name="Takahashi F."/>
            <person name="Nishimura Y."/>
            <person name="Kawachi M."/>
            <person name="Noguchi H."/>
            <person name="Minakuchi Y."/>
            <person name="Umen J.G."/>
            <person name="Toyoda A."/>
            <person name="Nozaki H."/>
        </authorList>
    </citation>
    <scope>NUCLEOTIDE SEQUENCE</scope>
    <source>
        <strain evidence="5">NIES-3780</strain>
    </source>
</reference>
<feature type="repeat" description="WD" evidence="4">
    <location>
        <begin position="289"/>
        <end position="322"/>
    </location>
</feature>
<dbReference type="SMART" id="SM00320">
    <property type="entry name" value="WD40"/>
    <property type="match status" value="7"/>
</dbReference>
<name>A0A8J4B5Z7_9CHLO</name>
<dbReference type="PANTHER" id="PTHR22842:SF3">
    <property type="entry name" value="WD REPEAT DOMAIN-CONTAINING PROTEIN 83"/>
    <property type="match status" value="1"/>
</dbReference>
<dbReference type="SUPFAM" id="SSF50978">
    <property type="entry name" value="WD40 repeat-like"/>
    <property type="match status" value="1"/>
</dbReference>
<evidence type="ECO:0008006" key="7">
    <source>
        <dbReference type="Google" id="ProtNLM"/>
    </source>
</evidence>
<dbReference type="Proteomes" id="UP000747399">
    <property type="component" value="Unassembled WGS sequence"/>
</dbReference>
<dbReference type="PANTHER" id="PTHR22842">
    <property type="entry name" value="WD40 REPEAT PROTEIN"/>
    <property type="match status" value="1"/>
</dbReference>
<dbReference type="Gene3D" id="2.130.10.10">
    <property type="entry name" value="YVTN repeat-like/Quinoprotein amine dehydrogenase"/>
    <property type="match status" value="2"/>
</dbReference>
<evidence type="ECO:0000256" key="1">
    <source>
        <dbReference type="ARBA" id="ARBA00004496"/>
    </source>
</evidence>
<proteinExistence type="inferred from homology"/>
<keyword evidence="4" id="KW-0853">WD repeat</keyword>
<dbReference type="EMBL" id="BNCO01000016">
    <property type="protein sequence ID" value="GIL53983.1"/>
    <property type="molecule type" value="Genomic_DNA"/>
</dbReference>
<dbReference type="InterPro" id="IPR015943">
    <property type="entry name" value="WD40/YVTN_repeat-like_dom_sf"/>
</dbReference>
<sequence length="322" mass="34918">MASYPKLPEEYEEDELYHGGRPSLPCQEQQVLKGHEGAVLAVRFNPHGSYCVSCGKDRTVRLWNPHNGVLVKTYVGHGYEVRDAAITRDNSKFASCGGDKQIFLWDVASGNFIRKLRGHDSTVDALCLAADDSVLLSAGYDQCVKVRQLKVWDMKSRSIDAIQVLKGFQDSVTCVATSGASIFAGSVDGSVRRFDVRMGRATADQLHHPITGLAVTRDGLCLLAACTDSTLRLLDVGGGQQLATYTGHVHAAVKMDCCLTPSDAYVVGSSETGEVFYWDLVKAEMVEQFKAHGGVVTSMSMHPDGELLLTSSVDGVVKVWAK</sequence>
<protein>
    <recommendedName>
        <fullName evidence="7">WD repeat domain-containing protein 83</fullName>
    </recommendedName>
</protein>
<evidence type="ECO:0000256" key="4">
    <source>
        <dbReference type="PROSITE-ProRule" id="PRU00221"/>
    </source>
</evidence>
<gene>
    <name evidence="5" type="ORF">Vafri_9542</name>
</gene>
<dbReference type="InterPro" id="IPR036322">
    <property type="entry name" value="WD40_repeat_dom_sf"/>
</dbReference>
<accession>A0A8J4B5Z7</accession>
<comment type="caution">
    <text evidence="5">The sequence shown here is derived from an EMBL/GenBank/DDBJ whole genome shotgun (WGS) entry which is preliminary data.</text>
</comment>
<comment type="subcellular location">
    <subcellularLocation>
        <location evidence="1">Cytoplasm</location>
    </subcellularLocation>
</comment>
<dbReference type="PROSITE" id="PS50294">
    <property type="entry name" value="WD_REPEATS_REGION"/>
    <property type="match status" value="3"/>
</dbReference>
<dbReference type="CDD" id="cd00200">
    <property type="entry name" value="WD40"/>
    <property type="match status" value="1"/>
</dbReference>
<dbReference type="GO" id="GO:0000398">
    <property type="term" value="P:mRNA splicing, via spliceosome"/>
    <property type="evidence" value="ECO:0007669"/>
    <property type="project" value="TreeGrafter"/>
</dbReference>
<dbReference type="GO" id="GO:0071013">
    <property type="term" value="C:catalytic step 2 spliceosome"/>
    <property type="evidence" value="ECO:0007669"/>
    <property type="project" value="TreeGrafter"/>
</dbReference>
<keyword evidence="6" id="KW-1185">Reference proteome</keyword>
<evidence type="ECO:0000256" key="2">
    <source>
        <dbReference type="ARBA" id="ARBA00022490"/>
    </source>
</evidence>
<dbReference type="InterPro" id="IPR051980">
    <property type="entry name" value="WD_repeat_MORG1"/>
</dbReference>
<dbReference type="AlphaFoldDB" id="A0A8J4B5Z7"/>
<evidence type="ECO:0000313" key="5">
    <source>
        <dbReference type="EMBL" id="GIL53983.1"/>
    </source>
</evidence>
<dbReference type="GO" id="GO:0005737">
    <property type="term" value="C:cytoplasm"/>
    <property type="evidence" value="ECO:0007669"/>
    <property type="project" value="UniProtKB-SubCell"/>
</dbReference>
<evidence type="ECO:0000313" key="6">
    <source>
        <dbReference type="Proteomes" id="UP000747399"/>
    </source>
</evidence>
<feature type="repeat" description="WD" evidence="4">
    <location>
        <begin position="32"/>
        <end position="73"/>
    </location>
</feature>
<organism evidence="5 6">
    <name type="scientific">Volvox africanus</name>
    <dbReference type="NCBI Taxonomy" id="51714"/>
    <lineage>
        <taxon>Eukaryota</taxon>
        <taxon>Viridiplantae</taxon>
        <taxon>Chlorophyta</taxon>
        <taxon>core chlorophytes</taxon>
        <taxon>Chlorophyceae</taxon>
        <taxon>CS clade</taxon>
        <taxon>Chlamydomonadales</taxon>
        <taxon>Volvocaceae</taxon>
        <taxon>Volvox</taxon>
    </lineage>
</organism>
<dbReference type="PROSITE" id="PS50082">
    <property type="entry name" value="WD_REPEATS_2"/>
    <property type="match status" value="3"/>
</dbReference>
<feature type="repeat" description="WD" evidence="4">
    <location>
        <begin position="74"/>
        <end position="115"/>
    </location>
</feature>
<dbReference type="Pfam" id="PF00400">
    <property type="entry name" value="WD40"/>
    <property type="match status" value="6"/>
</dbReference>
<keyword evidence="2" id="KW-0963">Cytoplasm</keyword>
<evidence type="ECO:0000256" key="3">
    <source>
        <dbReference type="ARBA" id="ARBA00038145"/>
    </source>
</evidence>